<dbReference type="SUPFAM" id="SSF56935">
    <property type="entry name" value="Porins"/>
    <property type="match status" value="1"/>
</dbReference>
<evidence type="ECO:0000256" key="3">
    <source>
        <dbReference type="ARBA" id="ARBA00022448"/>
    </source>
</evidence>
<comment type="similarity">
    <text evidence="2 14 15">Belongs to the TonB-dependent receptor family.</text>
</comment>
<keyword evidence="9" id="KW-0406">Ion transport</keyword>
<evidence type="ECO:0000256" key="9">
    <source>
        <dbReference type="ARBA" id="ARBA00023065"/>
    </source>
</evidence>
<dbReference type="InterPro" id="IPR010105">
    <property type="entry name" value="TonB_sidphr_rcpt"/>
</dbReference>
<evidence type="ECO:0000256" key="1">
    <source>
        <dbReference type="ARBA" id="ARBA00004571"/>
    </source>
</evidence>
<evidence type="ECO:0000256" key="8">
    <source>
        <dbReference type="ARBA" id="ARBA00023004"/>
    </source>
</evidence>
<dbReference type="SMART" id="SM00965">
    <property type="entry name" value="STN"/>
    <property type="match status" value="1"/>
</dbReference>
<keyword evidence="4 14" id="KW-1134">Transmembrane beta strand</keyword>
<comment type="caution">
    <text evidence="18">The sequence shown here is derived from an EMBL/GenBank/DDBJ whole genome shotgun (WGS) entry which is preliminary data.</text>
</comment>
<keyword evidence="11 14" id="KW-0472">Membrane</keyword>
<keyword evidence="12 18" id="KW-0675">Receptor</keyword>
<keyword evidence="6 14" id="KW-0812">Transmembrane</keyword>
<dbReference type="NCBIfam" id="TIGR01783">
    <property type="entry name" value="TonB-siderophor"/>
    <property type="match status" value="1"/>
</dbReference>
<evidence type="ECO:0000256" key="6">
    <source>
        <dbReference type="ARBA" id="ARBA00022692"/>
    </source>
</evidence>
<dbReference type="InterPro" id="IPR011662">
    <property type="entry name" value="Secretin/TonB_short_N"/>
</dbReference>
<feature type="chain" id="PRO_5043824005" evidence="16">
    <location>
        <begin position="24"/>
        <end position="780"/>
    </location>
</feature>
<evidence type="ECO:0000313" key="18">
    <source>
        <dbReference type="EMBL" id="MDN5115126.1"/>
    </source>
</evidence>
<evidence type="ECO:0000256" key="2">
    <source>
        <dbReference type="ARBA" id="ARBA00009810"/>
    </source>
</evidence>
<keyword evidence="5" id="KW-0410">Iron transport</keyword>
<dbReference type="PROSITE" id="PS01156">
    <property type="entry name" value="TONB_DEPENDENT_REC_2"/>
    <property type="match status" value="1"/>
</dbReference>
<evidence type="ECO:0000313" key="19">
    <source>
        <dbReference type="Proteomes" id="UP001170713"/>
    </source>
</evidence>
<dbReference type="InterPro" id="IPR000531">
    <property type="entry name" value="Beta-barrel_TonB"/>
</dbReference>
<dbReference type="Gene3D" id="2.40.170.20">
    <property type="entry name" value="TonB-dependent receptor, beta-barrel domain"/>
    <property type="match status" value="1"/>
</dbReference>
<keyword evidence="8" id="KW-0408">Iron</keyword>
<evidence type="ECO:0000256" key="5">
    <source>
        <dbReference type="ARBA" id="ARBA00022496"/>
    </source>
</evidence>
<evidence type="ECO:0000256" key="11">
    <source>
        <dbReference type="ARBA" id="ARBA00023136"/>
    </source>
</evidence>
<gene>
    <name evidence="18" type="ORF">PJV88_10835</name>
</gene>
<organism evidence="18 19">
    <name type="scientific">Aliarcobacter butzleri</name>
    <dbReference type="NCBI Taxonomy" id="28197"/>
    <lineage>
        <taxon>Bacteria</taxon>
        <taxon>Pseudomonadati</taxon>
        <taxon>Campylobacterota</taxon>
        <taxon>Epsilonproteobacteria</taxon>
        <taxon>Campylobacterales</taxon>
        <taxon>Arcobacteraceae</taxon>
        <taxon>Aliarcobacter</taxon>
    </lineage>
</organism>
<evidence type="ECO:0000256" key="10">
    <source>
        <dbReference type="ARBA" id="ARBA00023077"/>
    </source>
</evidence>
<evidence type="ECO:0000259" key="17">
    <source>
        <dbReference type="SMART" id="SM00965"/>
    </source>
</evidence>
<evidence type="ECO:0000256" key="14">
    <source>
        <dbReference type="PROSITE-ProRule" id="PRU01360"/>
    </source>
</evidence>
<proteinExistence type="inferred from homology"/>
<reference evidence="18" key="2">
    <citation type="submission" date="2023-01" db="EMBL/GenBank/DDBJ databases">
        <authorList>
            <person name="Uljanovas D."/>
        </authorList>
    </citation>
    <scope>NUCLEOTIDE SEQUENCE</scope>
    <source>
        <strain evidence="18">W48</strain>
    </source>
</reference>
<dbReference type="GO" id="GO:0038023">
    <property type="term" value="F:signaling receptor activity"/>
    <property type="evidence" value="ECO:0007669"/>
    <property type="project" value="InterPro"/>
</dbReference>
<evidence type="ECO:0000256" key="16">
    <source>
        <dbReference type="SAM" id="SignalP"/>
    </source>
</evidence>
<dbReference type="Gene3D" id="3.55.50.30">
    <property type="match status" value="1"/>
</dbReference>
<dbReference type="Gene3D" id="2.170.130.10">
    <property type="entry name" value="TonB-dependent receptor, plug domain"/>
    <property type="match status" value="1"/>
</dbReference>
<dbReference type="GO" id="GO:0009279">
    <property type="term" value="C:cell outer membrane"/>
    <property type="evidence" value="ECO:0007669"/>
    <property type="project" value="UniProtKB-SubCell"/>
</dbReference>
<protein>
    <submittedName>
        <fullName evidence="18">TonB-dependent receptor</fullName>
    </submittedName>
</protein>
<keyword evidence="3 14" id="KW-0813">Transport</keyword>
<accession>A0AAW7Q6U6</accession>
<dbReference type="Pfam" id="PF07715">
    <property type="entry name" value="Plug"/>
    <property type="match status" value="1"/>
</dbReference>
<dbReference type="Pfam" id="PF07660">
    <property type="entry name" value="STN"/>
    <property type="match status" value="1"/>
</dbReference>
<comment type="subcellular location">
    <subcellularLocation>
        <location evidence="1 14">Cell outer membrane</location>
        <topology evidence="1 14">Multi-pass membrane protein</topology>
    </subcellularLocation>
</comment>
<dbReference type="GO" id="GO:0015891">
    <property type="term" value="P:siderophore transport"/>
    <property type="evidence" value="ECO:0007669"/>
    <property type="project" value="InterPro"/>
</dbReference>
<dbReference type="GO" id="GO:0015344">
    <property type="term" value="F:siderophore uptake transmembrane transporter activity"/>
    <property type="evidence" value="ECO:0007669"/>
    <property type="project" value="TreeGrafter"/>
</dbReference>
<dbReference type="InterPro" id="IPR010917">
    <property type="entry name" value="TonB_rcpt_CS"/>
</dbReference>
<dbReference type="AlphaFoldDB" id="A0AAW7Q6U6"/>
<dbReference type="EMBL" id="JAQJJC010000023">
    <property type="protein sequence ID" value="MDN5115126.1"/>
    <property type="molecule type" value="Genomic_DNA"/>
</dbReference>
<keyword evidence="13 14" id="KW-0998">Cell outer membrane</keyword>
<dbReference type="InterPro" id="IPR037066">
    <property type="entry name" value="Plug_dom_sf"/>
</dbReference>
<evidence type="ECO:0000256" key="15">
    <source>
        <dbReference type="RuleBase" id="RU003357"/>
    </source>
</evidence>
<dbReference type="PROSITE" id="PS52016">
    <property type="entry name" value="TONB_DEPENDENT_REC_3"/>
    <property type="match status" value="1"/>
</dbReference>
<keyword evidence="7 16" id="KW-0732">Signal</keyword>
<dbReference type="Pfam" id="PF00593">
    <property type="entry name" value="TonB_dep_Rec_b-barrel"/>
    <property type="match status" value="1"/>
</dbReference>
<dbReference type="InterPro" id="IPR036942">
    <property type="entry name" value="Beta-barrel_TonB_sf"/>
</dbReference>
<dbReference type="InterPro" id="IPR012910">
    <property type="entry name" value="Plug_dom"/>
</dbReference>
<evidence type="ECO:0000256" key="4">
    <source>
        <dbReference type="ARBA" id="ARBA00022452"/>
    </source>
</evidence>
<dbReference type="RefSeq" id="WP_301343380.1">
    <property type="nucleotide sequence ID" value="NZ_JAQJJC010000023.1"/>
</dbReference>
<dbReference type="PANTHER" id="PTHR32552">
    <property type="entry name" value="FERRICHROME IRON RECEPTOR-RELATED"/>
    <property type="match status" value="1"/>
</dbReference>
<name>A0AAW7Q6U6_9BACT</name>
<feature type="signal peptide" evidence="16">
    <location>
        <begin position="1"/>
        <end position="23"/>
    </location>
</feature>
<sequence>MSLLKKSLIAPSLAILLATNLYSANYTVDTTNATKAIEKISELSNIPFIVDTNILNGKNTNKIQNVQNLDEALKLMFEGTGLEAVVKNNTIVIKKIEGKGTVLEPISVNESYKNGTAENGYLSEDITGVGLWGKRSLQDTPYSMTVIPQELIENVQAKDMNQIFKINPTTQETGQWLTGLGDSAWVTIRGFQTNNPIINGIPYSNEYVSAPMIQDIEKVEIINGATGFLYGGGRVGGAVNYITKKPTTEDLRNVTIGSYGNESYYTHLDLGGQFDENHTFGYRVNALYQNGELSNESETEQKAISLVFDWKPTDNFYTDIEYTYKDSLRSGKSVFFSDISDRSIISKNKSYTPDWIEEELKLNKIENNTKWNINDTFTLRTNLMYGKMKSRGDNLNIELQKDVIIATPYWGTYVSKGSWQDIKNYGANVYLDSNFDTFDINHNLTVGYSTNISKRFRSNDHTIFYKLANDLSFNDIQNISEPNWDSIGTLGTTSREPFTKTQYKNILIGDDITFNDQWSALIGGNYATIIDNSYTFNTKYDESKLTPTLSLIFKPFEQLTTYATYIESLEAGTTVGNRYINEGKILNPYKSKQYEIGGKYTLNEKILLNGAIFRIEKANQLEVDTTPKPTLTQDGEEIHQGIELGITGKVTDNLTVIAGGTLMDLSLEKVTNPALEGKKPTESASKMAKISAEYNIPMIQGLTITGGAYYTGKSYADEANTDVIPSYTLYDAGLRYKTKLDKYPTTFNLNVQNLTDEVYWTNSSMLGDPRSVAFSMKMEF</sequence>
<dbReference type="Proteomes" id="UP001170713">
    <property type="component" value="Unassembled WGS sequence"/>
</dbReference>
<keyword evidence="10 15" id="KW-0798">TonB box</keyword>
<evidence type="ECO:0000256" key="12">
    <source>
        <dbReference type="ARBA" id="ARBA00023170"/>
    </source>
</evidence>
<evidence type="ECO:0000256" key="7">
    <source>
        <dbReference type="ARBA" id="ARBA00022729"/>
    </source>
</evidence>
<dbReference type="CDD" id="cd01347">
    <property type="entry name" value="ligand_gated_channel"/>
    <property type="match status" value="1"/>
</dbReference>
<feature type="domain" description="Secretin/TonB short N-terminal" evidence="17">
    <location>
        <begin position="46"/>
        <end position="96"/>
    </location>
</feature>
<dbReference type="PANTHER" id="PTHR32552:SF82">
    <property type="entry name" value="FCUA PROTEIN"/>
    <property type="match status" value="1"/>
</dbReference>
<reference evidence="18" key="1">
    <citation type="journal article" date="2023" name="Microorganisms">
        <title>Genomic Characterization of Arcobacter butzleri Strains Isolated from Various Sources in Lithuania.</title>
        <authorList>
            <person name="Uljanovas D."/>
            <person name="Golz G."/>
            <person name="Fleischmann S."/>
            <person name="Kudirkiene E."/>
            <person name="Kasetiene N."/>
            <person name="Grineviciene A."/>
            <person name="Tamuleviciene E."/>
            <person name="Aksomaitiene J."/>
            <person name="Alter T."/>
            <person name="Malakauskas M."/>
        </authorList>
    </citation>
    <scope>NUCLEOTIDE SEQUENCE</scope>
    <source>
        <strain evidence="18">W48</strain>
    </source>
</reference>
<dbReference type="InterPro" id="IPR039426">
    <property type="entry name" value="TonB-dep_rcpt-like"/>
</dbReference>
<evidence type="ECO:0000256" key="13">
    <source>
        <dbReference type="ARBA" id="ARBA00023237"/>
    </source>
</evidence>